<protein>
    <submittedName>
        <fullName evidence="1">Uncharacterized protein</fullName>
    </submittedName>
</protein>
<proteinExistence type="predicted"/>
<accession>A0A8H7C7X1</accession>
<name>A0A8H7C7X1_AGABI</name>
<dbReference type="Proteomes" id="UP000629468">
    <property type="component" value="Unassembled WGS sequence"/>
</dbReference>
<reference evidence="1 2" key="1">
    <citation type="journal article" name="Sci. Rep.">
        <title>Telomere-to-telomere assembled and centromere annotated genomes of the two main subspecies of the button mushroom Agaricus bisporus reveal especially polymorphic chromosome ends.</title>
        <authorList>
            <person name="Sonnenberg A.S.M."/>
            <person name="Sedaghat-Telgerd N."/>
            <person name="Lavrijssen B."/>
            <person name="Ohm R.A."/>
            <person name="Hendrickx P.M."/>
            <person name="Scholtmeijer K."/>
            <person name="Baars J.J.P."/>
            <person name="van Peer A."/>
        </authorList>
    </citation>
    <scope>NUCLEOTIDE SEQUENCE [LARGE SCALE GENOMIC DNA]</scope>
    <source>
        <strain evidence="1 2">H119_p4</strain>
    </source>
</reference>
<evidence type="ECO:0000313" key="2">
    <source>
        <dbReference type="Proteomes" id="UP000629468"/>
    </source>
</evidence>
<dbReference type="EMBL" id="JABXXO010000010">
    <property type="protein sequence ID" value="KAF7768103.1"/>
    <property type="molecule type" value="Genomic_DNA"/>
</dbReference>
<evidence type="ECO:0000313" key="1">
    <source>
        <dbReference type="EMBL" id="KAF7768103.1"/>
    </source>
</evidence>
<dbReference type="AlphaFoldDB" id="A0A8H7C7X1"/>
<organism evidence="1 2">
    <name type="scientific">Agaricus bisporus var. burnettii</name>
    <dbReference type="NCBI Taxonomy" id="192524"/>
    <lineage>
        <taxon>Eukaryota</taxon>
        <taxon>Fungi</taxon>
        <taxon>Dikarya</taxon>
        <taxon>Basidiomycota</taxon>
        <taxon>Agaricomycotina</taxon>
        <taxon>Agaricomycetes</taxon>
        <taxon>Agaricomycetidae</taxon>
        <taxon>Agaricales</taxon>
        <taxon>Agaricineae</taxon>
        <taxon>Agaricaceae</taxon>
        <taxon>Agaricus</taxon>
    </lineage>
</organism>
<gene>
    <name evidence="1" type="ORF">Agabi119p4_7346</name>
</gene>
<sequence>MGCDVTDEIHQIARNPLHRLRIQASAVTSFKVSIGVASEQLRFREKFLKGRSGKSGLTLRDNGRTNKIFHFNQDKRLVPDYESSRKAHKPHIPMFALVPPRIDIVSRLGITYTSNRFILALRPVNHWRVIRF</sequence>
<comment type="caution">
    <text evidence="1">The sequence shown here is derived from an EMBL/GenBank/DDBJ whole genome shotgun (WGS) entry which is preliminary data.</text>
</comment>